<comment type="caution">
    <text evidence="2">The sequence shown here is derived from an EMBL/GenBank/DDBJ whole genome shotgun (WGS) entry which is preliminary data.</text>
</comment>
<evidence type="ECO:0000313" key="3">
    <source>
        <dbReference type="Proteomes" id="UP001446871"/>
    </source>
</evidence>
<name>A0ABR1WHX0_9PEZI</name>
<accession>A0ABR1WHX0</accession>
<keyword evidence="3" id="KW-1185">Reference proteome</keyword>
<gene>
    <name evidence="2" type="ORF">PG996_001829</name>
</gene>
<dbReference type="EMBL" id="JAQQWM010000001">
    <property type="protein sequence ID" value="KAK8083048.1"/>
    <property type="molecule type" value="Genomic_DNA"/>
</dbReference>
<reference evidence="2 3" key="1">
    <citation type="submission" date="2023-01" db="EMBL/GenBank/DDBJ databases">
        <title>Analysis of 21 Apiospora genomes using comparative genomics revels a genus with tremendous synthesis potential of carbohydrate active enzymes and secondary metabolites.</title>
        <authorList>
            <person name="Sorensen T."/>
        </authorList>
    </citation>
    <scope>NUCLEOTIDE SEQUENCE [LARGE SCALE GENOMIC DNA]</scope>
    <source>
        <strain evidence="2 3">CBS 83171</strain>
    </source>
</reference>
<feature type="compositionally biased region" description="Basic and acidic residues" evidence="1">
    <location>
        <begin position="205"/>
        <end position="220"/>
    </location>
</feature>
<evidence type="ECO:0000313" key="2">
    <source>
        <dbReference type="EMBL" id="KAK8083048.1"/>
    </source>
</evidence>
<feature type="region of interest" description="Disordered" evidence="1">
    <location>
        <begin position="1"/>
        <end position="28"/>
    </location>
</feature>
<organism evidence="2 3">
    <name type="scientific">Apiospora saccharicola</name>
    <dbReference type="NCBI Taxonomy" id="335842"/>
    <lineage>
        <taxon>Eukaryota</taxon>
        <taxon>Fungi</taxon>
        <taxon>Dikarya</taxon>
        <taxon>Ascomycota</taxon>
        <taxon>Pezizomycotina</taxon>
        <taxon>Sordariomycetes</taxon>
        <taxon>Xylariomycetidae</taxon>
        <taxon>Amphisphaeriales</taxon>
        <taxon>Apiosporaceae</taxon>
        <taxon>Apiospora</taxon>
    </lineage>
</organism>
<feature type="region of interest" description="Disordered" evidence="1">
    <location>
        <begin position="189"/>
        <end position="220"/>
    </location>
</feature>
<protein>
    <submittedName>
        <fullName evidence="2">Uncharacterized protein</fullName>
    </submittedName>
</protein>
<proteinExistence type="predicted"/>
<dbReference type="Proteomes" id="UP001446871">
    <property type="component" value="Unassembled WGS sequence"/>
</dbReference>
<sequence>MAPSSKVATTARVEKVRKATSHGTKSAKLPSLLSVGQSQQINALKGKSNLTDAKVKLLENSLRKQIETFSDMIALATTRQEDSTSRLQGFEIRTGEVEKRQKVLAQTLDHNFAAISRDLDHIRSTFEDYRCTWDKEGLAYRKTLESMKLHSEEHHRTNRENIQQVQAQYCDMHDTIQSLKADIADGTIHGGKRVTTKPSESLQTDQRHTEGMPTPEETKHVPEYIKHPPKAIRRFLRRFDRHQDAYNAKKPLKEEDFLWGFLGQLHPLVAEFLQETLIKRCPQYVTIRNKQSNPHPKSGVVPIIALKGITGKPLTGEVFFRALDGMDMTFISMELMRSERGEV</sequence>
<evidence type="ECO:0000256" key="1">
    <source>
        <dbReference type="SAM" id="MobiDB-lite"/>
    </source>
</evidence>